<protein>
    <submittedName>
        <fullName evidence="1">Uncharacterized protein</fullName>
    </submittedName>
</protein>
<dbReference type="EMBL" id="BEZZ01000632">
    <property type="protein sequence ID" value="GCC34813.1"/>
    <property type="molecule type" value="Genomic_DNA"/>
</dbReference>
<sequence length="82" mass="9011">MISLPDFVRFSRTCLRTLIETRGGSYSSLKYNDGMSVGLHSKREASGCTSELKMELQTPLSNGVDVENCIKLRGKTIAGNLK</sequence>
<evidence type="ECO:0000313" key="1">
    <source>
        <dbReference type="EMBL" id="GCC34813.1"/>
    </source>
</evidence>
<organism evidence="1 2">
    <name type="scientific">Chiloscyllium punctatum</name>
    <name type="common">Brownbanded bambooshark</name>
    <name type="synonym">Hemiscyllium punctatum</name>
    <dbReference type="NCBI Taxonomy" id="137246"/>
    <lineage>
        <taxon>Eukaryota</taxon>
        <taxon>Metazoa</taxon>
        <taxon>Chordata</taxon>
        <taxon>Craniata</taxon>
        <taxon>Vertebrata</taxon>
        <taxon>Chondrichthyes</taxon>
        <taxon>Elasmobranchii</taxon>
        <taxon>Galeomorphii</taxon>
        <taxon>Galeoidea</taxon>
        <taxon>Orectolobiformes</taxon>
        <taxon>Hemiscylliidae</taxon>
        <taxon>Chiloscyllium</taxon>
    </lineage>
</organism>
<keyword evidence="2" id="KW-1185">Reference proteome</keyword>
<dbReference type="AlphaFoldDB" id="A0A401SWQ7"/>
<name>A0A401SWQ7_CHIPU</name>
<reference evidence="1 2" key="1">
    <citation type="journal article" date="2018" name="Nat. Ecol. Evol.">
        <title>Shark genomes provide insights into elasmobranch evolution and the origin of vertebrates.</title>
        <authorList>
            <person name="Hara Y"/>
            <person name="Yamaguchi K"/>
            <person name="Onimaru K"/>
            <person name="Kadota M"/>
            <person name="Koyanagi M"/>
            <person name="Keeley SD"/>
            <person name="Tatsumi K"/>
            <person name="Tanaka K"/>
            <person name="Motone F"/>
            <person name="Kageyama Y"/>
            <person name="Nozu R"/>
            <person name="Adachi N"/>
            <person name="Nishimura O"/>
            <person name="Nakagawa R"/>
            <person name="Tanegashima C"/>
            <person name="Kiyatake I"/>
            <person name="Matsumoto R"/>
            <person name="Murakumo K"/>
            <person name="Nishida K"/>
            <person name="Terakita A"/>
            <person name="Kuratani S"/>
            <person name="Sato K"/>
            <person name="Hyodo S Kuraku.S."/>
        </authorList>
    </citation>
    <scope>NUCLEOTIDE SEQUENCE [LARGE SCALE GENOMIC DNA]</scope>
</reference>
<dbReference type="Proteomes" id="UP000287033">
    <property type="component" value="Unassembled WGS sequence"/>
</dbReference>
<evidence type="ECO:0000313" key="2">
    <source>
        <dbReference type="Proteomes" id="UP000287033"/>
    </source>
</evidence>
<proteinExistence type="predicted"/>
<comment type="caution">
    <text evidence="1">The sequence shown here is derived from an EMBL/GenBank/DDBJ whole genome shotgun (WGS) entry which is preliminary data.</text>
</comment>
<gene>
    <name evidence="1" type="ORF">chiPu_0013290</name>
</gene>
<accession>A0A401SWQ7</accession>